<evidence type="ECO:0000313" key="3">
    <source>
        <dbReference type="Proteomes" id="UP000005950"/>
    </source>
</evidence>
<comment type="caution">
    <text evidence="2">The sequence shown here is derived from an EMBL/GenBank/DDBJ whole genome shotgun (WGS) entry which is preliminary data.</text>
</comment>
<gene>
    <name evidence="2" type="ORF">HOLDEFILI_03992</name>
</gene>
<proteinExistence type="predicted"/>
<organism evidence="2 3">
    <name type="scientific">Holdemania filiformis DSM 12042</name>
    <dbReference type="NCBI Taxonomy" id="545696"/>
    <lineage>
        <taxon>Bacteria</taxon>
        <taxon>Bacillati</taxon>
        <taxon>Bacillota</taxon>
        <taxon>Erysipelotrichia</taxon>
        <taxon>Erysipelotrichales</taxon>
        <taxon>Erysipelotrichaceae</taxon>
        <taxon>Holdemania</taxon>
    </lineage>
</organism>
<feature type="compositionally biased region" description="Basic and acidic residues" evidence="1">
    <location>
        <begin position="1"/>
        <end position="10"/>
    </location>
</feature>
<accession>B9YDR8</accession>
<dbReference type="EMBL" id="ACCF01000250">
    <property type="protein sequence ID" value="EEF65887.1"/>
    <property type="molecule type" value="Genomic_DNA"/>
</dbReference>
<evidence type="ECO:0000256" key="1">
    <source>
        <dbReference type="SAM" id="MobiDB-lite"/>
    </source>
</evidence>
<protein>
    <submittedName>
        <fullName evidence="2">Uncharacterized protein</fullName>
    </submittedName>
</protein>
<evidence type="ECO:0000313" key="2">
    <source>
        <dbReference type="EMBL" id="EEF65887.1"/>
    </source>
</evidence>
<sequence>MEMKMERIESDDAQESQLTAHNSNYEKPPRSEAQRGLEKLFLSCL</sequence>
<feature type="region of interest" description="Disordered" evidence="1">
    <location>
        <begin position="1"/>
        <end position="34"/>
    </location>
</feature>
<dbReference type="HOGENOM" id="CLU_3200713_0_0_9"/>
<name>B9YDR8_9FIRM</name>
<reference evidence="2 3" key="1">
    <citation type="submission" date="2008-12" db="EMBL/GenBank/DDBJ databases">
        <authorList>
            <person name="Fulton L."/>
            <person name="Clifton S."/>
            <person name="Fulton B."/>
            <person name="Xu J."/>
            <person name="Minx P."/>
            <person name="Pepin K.H."/>
            <person name="Johnson M."/>
            <person name="Bhonagiri V."/>
            <person name="Nash W.E."/>
            <person name="Mardis E.R."/>
            <person name="Wilson R.K."/>
        </authorList>
    </citation>
    <scope>NUCLEOTIDE SEQUENCE [LARGE SCALE GENOMIC DNA]</scope>
    <source>
        <strain evidence="2 3">DSM 12042</strain>
    </source>
</reference>
<dbReference type="Proteomes" id="UP000005950">
    <property type="component" value="Unassembled WGS sequence"/>
</dbReference>
<feature type="compositionally biased region" description="Polar residues" evidence="1">
    <location>
        <begin position="15"/>
        <end position="25"/>
    </location>
</feature>
<reference evidence="2 3" key="2">
    <citation type="submission" date="2009-02" db="EMBL/GenBank/DDBJ databases">
        <title>Draft genome sequence of Holdemania filiformis DSM 12042.</title>
        <authorList>
            <person name="Sudarsanam P."/>
            <person name="Ley R."/>
            <person name="Guruge J."/>
            <person name="Turnbaugh P.J."/>
            <person name="Mahowald M."/>
            <person name="Liep D."/>
            <person name="Gordon J."/>
        </authorList>
    </citation>
    <scope>NUCLEOTIDE SEQUENCE [LARGE SCALE GENOMIC DNA]</scope>
    <source>
        <strain evidence="2 3">DSM 12042</strain>
    </source>
</reference>
<dbReference type="AlphaFoldDB" id="B9YDR8"/>